<feature type="transmembrane region" description="Helical" evidence="6">
    <location>
        <begin position="131"/>
        <end position="155"/>
    </location>
</feature>
<dbReference type="GO" id="GO:0031090">
    <property type="term" value="C:organelle membrane"/>
    <property type="evidence" value="ECO:0007669"/>
    <property type="project" value="UniProtKB-ARBA"/>
</dbReference>
<name>A0A6I9T067_SESIN</name>
<dbReference type="OrthoDB" id="28208at2759"/>
<evidence type="ECO:0000313" key="8">
    <source>
        <dbReference type="Proteomes" id="UP000504604"/>
    </source>
</evidence>
<feature type="transmembrane region" description="Helical" evidence="6">
    <location>
        <begin position="295"/>
        <end position="315"/>
    </location>
</feature>
<dbReference type="InterPro" id="IPR013057">
    <property type="entry name" value="AA_transpt_TM"/>
</dbReference>
<feature type="transmembrane region" description="Helical" evidence="6">
    <location>
        <begin position="345"/>
        <end position="362"/>
    </location>
</feature>
<evidence type="ECO:0000256" key="6">
    <source>
        <dbReference type="SAM" id="Phobius"/>
    </source>
</evidence>
<dbReference type="KEGG" id="sind:105160825"/>
<dbReference type="GeneID" id="105160825"/>
<proteinExistence type="predicted"/>
<evidence type="ECO:0000256" key="2">
    <source>
        <dbReference type="ARBA" id="ARBA00022692"/>
    </source>
</evidence>
<feature type="domain" description="Amino acid transporter transmembrane" evidence="7">
    <location>
        <begin position="58"/>
        <end position="456"/>
    </location>
</feature>
<dbReference type="Pfam" id="PF01490">
    <property type="entry name" value="Aa_trans"/>
    <property type="match status" value="1"/>
</dbReference>
<evidence type="ECO:0000256" key="1">
    <source>
        <dbReference type="ARBA" id="ARBA00004141"/>
    </source>
</evidence>
<organism evidence="8 9">
    <name type="scientific">Sesamum indicum</name>
    <name type="common">Oriental sesame</name>
    <name type="synonym">Sesamum orientale</name>
    <dbReference type="NCBI Taxonomy" id="4182"/>
    <lineage>
        <taxon>Eukaryota</taxon>
        <taxon>Viridiplantae</taxon>
        <taxon>Streptophyta</taxon>
        <taxon>Embryophyta</taxon>
        <taxon>Tracheophyta</taxon>
        <taxon>Spermatophyta</taxon>
        <taxon>Magnoliopsida</taxon>
        <taxon>eudicotyledons</taxon>
        <taxon>Gunneridae</taxon>
        <taxon>Pentapetalae</taxon>
        <taxon>asterids</taxon>
        <taxon>lamiids</taxon>
        <taxon>Lamiales</taxon>
        <taxon>Pedaliaceae</taxon>
        <taxon>Sesamum</taxon>
    </lineage>
</organism>
<keyword evidence="3" id="KW-0029">Amino-acid transport</keyword>
<dbReference type="GO" id="GO:0015179">
    <property type="term" value="F:L-amino acid transmembrane transporter activity"/>
    <property type="evidence" value="ECO:0007669"/>
    <property type="project" value="TreeGrafter"/>
</dbReference>
<dbReference type="PANTHER" id="PTHR22950:SF289">
    <property type="entry name" value="AMINO ACID TRANSPORTER AVT6C-LIKE"/>
    <property type="match status" value="1"/>
</dbReference>
<dbReference type="Proteomes" id="UP000504604">
    <property type="component" value="Linkage group LG4"/>
</dbReference>
<comment type="subcellular location">
    <subcellularLocation>
        <location evidence="1">Membrane</location>
        <topology evidence="1">Multi-pass membrane protein</topology>
    </subcellularLocation>
</comment>
<feature type="transmembrane region" description="Helical" evidence="6">
    <location>
        <begin position="57"/>
        <end position="79"/>
    </location>
</feature>
<sequence>MGCHISWKNPQNLGNFDWGELRWEKQQTMKLENQDFGSHAPLLPEVRSSNDKRRYEGASISGAIFNISTGMVGAGIMSIPATFKVLGVIPSFVVILIIAYLVEVTVEFLLKYTHSVELNTYGKLMAESFGKFGSIALQVCVMITNLGALIIYLIIIGDVLSGNTSEETVHLGILQEWFGIHWWNSRACSLLFVVLFVLLPLLLLRRIDSLRHASALSVLLAGFFVAICTAMAIHAMWIGKTQRPRLVPDFANGVSALDLFTTIPVFATAFGCHVNVHPVRAELGRPSDMSSAVRISLVLCVAIYLAVGFFGYLLFGDSIMADMLVNFDTTSDSLITTILNDTVRLSYAIHLMLVFPVMNYSLRVNVDELFFSKRPLLDAEKFRFYCLTGVLLIFIYLAAIAIPNIWYFFQFMGTTTVMCLMFIFPSSIILRDVRCISTSRDKVLAWLVILLAVGTSFIAIFSNLSDYFGWK</sequence>
<protein>
    <submittedName>
        <fullName evidence="9">Sodium-coupled neutral amino acid transporter 7 isoform X1</fullName>
    </submittedName>
</protein>
<feature type="transmembrane region" description="Helical" evidence="6">
    <location>
        <begin position="183"/>
        <end position="204"/>
    </location>
</feature>
<keyword evidence="4 6" id="KW-1133">Transmembrane helix</keyword>
<evidence type="ECO:0000256" key="3">
    <source>
        <dbReference type="ARBA" id="ARBA00022970"/>
    </source>
</evidence>
<dbReference type="RefSeq" id="XP_011076619.1">
    <property type="nucleotide sequence ID" value="XM_011078317.2"/>
</dbReference>
<evidence type="ECO:0000313" key="9">
    <source>
        <dbReference type="RefSeq" id="XP_011076619.1"/>
    </source>
</evidence>
<feature type="transmembrane region" description="Helical" evidence="6">
    <location>
        <begin position="250"/>
        <end position="274"/>
    </location>
</feature>
<keyword evidence="5 6" id="KW-0472">Membrane</keyword>
<evidence type="ECO:0000259" key="7">
    <source>
        <dbReference type="Pfam" id="PF01490"/>
    </source>
</evidence>
<keyword evidence="8" id="KW-1185">Reference proteome</keyword>
<dbReference type="PANTHER" id="PTHR22950">
    <property type="entry name" value="AMINO ACID TRANSPORTER"/>
    <property type="match status" value="1"/>
</dbReference>
<feature type="transmembrane region" description="Helical" evidence="6">
    <location>
        <begin position="382"/>
        <end position="402"/>
    </location>
</feature>
<feature type="transmembrane region" description="Helical" evidence="6">
    <location>
        <begin position="408"/>
        <end position="431"/>
    </location>
</feature>
<keyword evidence="2 6" id="KW-0812">Transmembrane</keyword>
<evidence type="ECO:0000256" key="5">
    <source>
        <dbReference type="ARBA" id="ARBA00023136"/>
    </source>
</evidence>
<reference evidence="9" key="1">
    <citation type="submission" date="2025-08" db="UniProtKB">
        <authorList>
            <consortium name="RefSeq"/>
        </authorList>
    </citation>
    <scope>IDENTIFICATION</scope>
</reference>
<accession>A0A6I9T067</accession>
<keyword evidence="3" id="KW-0813">Transport</keyword>
<feature type="transmembrane region" description="Helical" evidence="6">
    <location>
        <begin position="216"/>
        <end position="238"/>
    </location>
</feature>
<dbReference type="InParanoid" id="A0A6I9T067"/>
<feature type="transmembrane region" description="Helical" evidence="6">
    <location>
        <begin position="85"/>
        <end position="110"/>
    </location>
</feature>
<dbReference type="AlphaFoldDB" id="A0A6I9T067"/>
<gene>
    <name evidence="9" type="primary">LOC105160825</name>
</gene>
<evidence type="ECO:0000256" key="4">
    <source>
        <dbReference type="ARBA" id="ARBA00022989"/>
    </source>
</evidence>
<feature type="transmembrane region" description="Helical" evidence="6">
    <location>
        <begin position="443"/>
        <end position="464"/>
    </location>
</feature>